<dbReference type="RefSeq" id="XP_016481626.1">
    <property type="nucleotide sequence ID" value="XM_016626140.1"/>
</dbReference>
<proteinExistence type="predicted"/>
<dbReference type="AlphaFoldDB" id="A0A1S4AY73"/>
<accession>A0A1S4AY73</accession>
<evidence type="ECO:0000313" key="1">
    <source>
        <dbReference type="RefSeq" id="XP_016481626.1"/>
    </source>
</evidence>
<sequence length="150" mass="17295">MDCSHSRRASKLLIVFAMDTCVRDEVILGEALCASRSQWLGCDHDRDEYCSEEILNGFATTVVSNLNLIFQTKPYFPNFLSLCSTVLQSLVPVANLGVSLLRSQNPISLLNSRWMYNRTYPMKKKKDGTREWVEPRAARTYEAYQQRFEE</sequence>
<reference evidence="1" key="1">
    <citation type="submission" date="2025-08" db="UniProtKB">
        <authorList>
            <consortium name="RefSeq"/>
        </authorList>
    </citation>
    <scope>IDENTIFICATION</scope>
</reference>
<organism evidence="1">
    <name type="scientific">Nicotiana tabacum</name>
    <name type="common">Common tobacco</name>
    <dbReference type="NCBI Taxonomy" id="4097"/>
    <lineage>
        <taxon>Eukaryota</taxon>
        <taxon>Viridiplantae</taxon>
        <taxon>Streptophyta</taxon>
        <taxon>Embryophyta</taxon>
        <taxon>Tracheophyta</taxon>
        <taxon>Spermatophyta</taxon>
        <taxon>Magnoliopsida</taxon>
        <taxon>eudicotyledons</taxon>
        <taxon>Gunneridae</taxon>
        <taxon>Pentapetalae</taxon>
        <taxon>asterids</taxon>
        <taxon>lamiids</taxon>
        <taxon>Solanales</taxon>
        <taxon>Solanaceae</taxon>
        <taxon>Nicotianoideae</taxon>
        <taxon>Nicotianeae</taxon>
        <taxon>Nicotiana</taxon>
    </lineage>
</organism>
<protein>
    <submittedName>
        <fullName evidence="1">Uncharacterized protein</fullName>
    </submittedName>
</protein>
<gene>
    <name evidence="1" type="primary">LOC107802608</name>
</gene>
<dbReference type="PaxDb" id="4097-A0A1S4AY73"/>
<dbReference type="KEGG" id="nta:107802608"/>
<name>A0A1S4AY73_TOBAC</name>